<evidence type="ECO:0008006" key="4">
    <source>
        <dbReference type="Google" id="ProtNLM"/>
    </source>
</evidence>
<dbReference type="Proteomes" id="UP000598820">
    <property type="component" value="Unassembled WGS sequence"/>
</dbReference>
<keyword evidence="3" id="KW-1185">Reference proteome</keyword>
<name>A0A926Y1A5_9BACT</name>
<dbReference type="AlphaFoldDB" id="A0A926Y1A5"/>
<dbReference type="RefSeq" id="WP_190887545.1">
    <property type="nucleotide sequence ID" value="NZ_JACWZY010000010.1"/>
</dbReference>
<evidence type="ECO:0000256" key="1">
    <source>
        <dbReference type="SAM" id="SignalP"/>
    </source>
</evidence>
<feature type="chain" id="PRO_5038116412" description="TonB C-terminal domain-containing protein" evidence="1">
    <location>
        <begin position="21"/>
        <end position="115"/>
    </location>
</feature>
<comment type="caution">
    <text evidence="2">The sequence shown here is derived from an EMBL/GenBank/DDBJ whole genome shotgun (WGS) entry which is preliminary data.</text>
</comment>
<feature type="signal peptide" evidence="1">
    <location>
        <begin position="1"/>
        <end position="20"/>
    </location>
</feature>
<accession>A0A926Y1A5</accession>
<proteinExistence type="predicted"/>
<reference evidence="2" key="1">
    <citation type="submission" date="2020-09" db="EMBL/GenBank/DDBJ databases">
        <authorList>
            <person name="Kim M.K."/>
        </authorList>
    </citation>
    <scope>NUCLEOTIDE SEQUENCE</scope>
    <source>
        <strain evidence="2">BT702</strain>
    </source>
</reference>
<keyword evidence="1" id="KW-0732">Signal</keyword>
<evidence type="ECO:0000313" key="3">
    <source>
        <dbReference type="Proteomes" id="UP000598820"/>
    </source>
</evidence>
<sequence>MKKSFALLMLVGFLATQAYAAPHKPKVAKATLEQQVGKYVSYPDALKPTQKGGIVVVQFRVNSSSEICQVAVFSHNEQLNSEITRQLTGAKVEGYQTDLSEFVQQVHTVRLRFKA</sequence>
<gene>
    <name evidence="2" type="ORF">IC229_13640</name>
</gene>
<protein>
    <recommendedName>
        <fullName evidence="4">TonB C-terminal domain-containing protein</fullName>
    </recommendedName>
</protein>
<dbReference type="SUPFAM" id="SSF74653">
    <property type="entry name" value="TolA/TonB C-terminal domain"/>
    <property type="match status" value="1"/>
</dbReference>
<evidence type="ECO:0000313" key="2">
    <source>
        <dbReference type="EMBL" id="MBD2701688.1"/>
    </source>
</evidence>
<organism evidence="2 3">
    <name type="scientific">Spirosoma profusum</name>
    <dbReference type="NCBI Taxonomy" id="2771354"/>
    <lineage>
        <taxon>Bacteria</taxon>
        <taxon>Pseudomonadati</taxon>
        <taxon>Bacteroidota</taxon>
        <taxon>Cytophagia</taxon>
        <taxon>Cytophagales</taxon>
        <taxon>Cytophagaceae</taxon>
        <taxon>Spirosoma</taxon>
    </lineage>
</organism>
<dbReference type="EMBL" id="JACWZY010000010">
    <property type="protein sequence ID" value="MBD2701688.1"/>
    <property type="molecule type" value="Genomic_DNA"/>
</dbReference>